<proteinExistence type="predicted"/>
<evidence type="ECO:0000256" key="1">
    <source>
        <dbReference type="SAM" id="MobiDB-lite"/>
    </source>
</evidence>
<accession>A6NQV2</accession>
<organism evidence="2 3">
    <name type="scientific">Pseudoflavonifractor capillosus ATCC 29799</name>
    <dbReference type="NCBI Taxonomy" id="411467"/>
    <lineage>
        <taxon>Bacteria</taxon>
        <taxon>Bacillati</taxon>
        <taxon>Bacillota</taxon>
        <taxon>Clostridia</taxon>
        <taxon>Eubacteriales</taxon>
        <taxon>Oscillospiraceae</taxon>
        <taxon>Pseudoflavonifractor</taxon>
    </lineage>
</organism>
<reference evidence="2 3" key="2">
    <citation type="submission" date="2007-06" db="EMBL/GenBank/DDBJ databases">
        <title>Draft genome sequence of Pseudoflavonifractor capillosus ATCC 29799.</title>
        <authorList>
            <person name="Sudarsanam P."/>
            <person name="Ley R."/>
            <person name="Guruge J."/>
            <person name="Turnbaugh P.J."/>
            <person name="Mahowald M."/>
            <person name="Liep D."/>
            <person name="Gordon J."/>
        </authorList>
    </citation>
    <scope>NUCLEOTIDE SEQUENCE [LARGE SCALE GENOMIC DNA]</scope>
    <source>
        <strain evidence="2 3">ATCC 29799</strain>
    </source>
</reference>
<dbReference type="AlphaFoldDB" id="A6NQV2"/>
<keyword evidence="3" id="KW-1185">Reference proteome</keyword>
<sequence>MRVGGDRGYGFPQKAGSVGKIRGAGREKRQRPLSMLRPVRRPHENRALSQQFPSCLNGSVPCRRLL</sequence>
<gene>
    <name evidence="2" type="ORF">BACCAP_00575</name>
</gene>
<name>A6NQV2_9FIRM</name>
<comment type="caution">
    <text evidence="2">The sequence shown here is derived from an EMBL/GenBank/DDBJ whole genome shotgun (WGS) entry which is preliminary data.</text>
</comment>
<dbReference type="Proteomes" id="UP000003639">
    <property type="component" value="Unassembled WGS sequence"/>
</dbReference>
<reference evidence="2 3" key="1">
    <citation type="submission" date="2007-04" db="EMBL/GenBank/DDBJ databases">
        <authorList>
            <person name="Fulton L."/>
            <person name="Clifton S."/>
            <person name="Fulton B."/>
            <person name="Xu J."/>
            <person name="Minx P."/>
            <person name="Pepin K.H."/>
            <person name="Johnson M."/>
            <person name="Thiruvilangam P."/>
            <person name="Bhonagiri V."/>
            <person name="Nash W.E."/>
            <person name="Mardis E.R."/>
            <person name="Wilson R.K."/>
        </authorList>
    </citation>
    <scope>NUCLEOTIDE SEQUENCE [LARGE SCALE GENOMIC DNA]</scope>
    <source>
        <strain evidence="2 3">ATCC 29799</strain>
    </source>
</reference>
<evidence type="ECO:0000313" key="2">
    <source>
        <dbReference type="EMBL" id="EDN01448.1"/>
    </source>
</evidence>
<dbReference type="STRING" id="411467.BACCAP_00575"/>
<protein>
    <submittedName>
        <fullName evidence="2">Uncharacterized protein</fullName>
    </submittedName>
</protein>
<feature type="region of interest" description="Disordered" evidence="1">
    <location>
        <begin position="1"/>
        <end position="46"/>
    </location>
</feature>
<dbReference type="EMBL" id="AAXG02000005">
    <property type="protein sequence ID" value="EDN01448.1"/>
    <property type="molecule type" value="Genomic_DNA"/>
</dbReference>
<evidence type="ECO:0000313" key="3">
    <source>
        <dbReference type="Proteomes" id="UP000003639"/>
    </source>
</evidence>